<sequence length="322" mass="34917">MLAGLFALALSAAALLAVRLKLLKRSIRQASAELAEIAGRIEGNRTARLPQPCAELEELLDAVNRVLEAEQERRAACARQEDRLKSQVESLSHDLRTPLTAMVGYLALMDGESLDDEARASLATVRRKTAALQRLVAQFYELSQARNADARLEIGEVDVCRAVREAISERHRLLSDRGLDVRVDLPAHPLFALADPSALERVLENLLGNAGTYAKGSFEASAFEREDGRVVVALANDADELSEDELERLFEPFFTADAARGNESSGLGLAIARSLSELMGASLDTTAQNRGGAFWLRFELALEPARPKQAGVDGLETALGAQ</sequence>
<dbReference type="InterPro" id="IPR005467">
    <property type="entry name" value="His_kinase_dom"/>
</dbReference>
<dbReference type="GO" id="GO:0007234">
    <property type="term" value="P:osmosensory signaling via phosphorelay pathway"/>
    <property type="evidence" value="ECO:0007669"/>
    <property type="project" value="TreeGrafter"/>
</dbReference>
<dbReference type="GO" id="GO:0005886">
    <property type="term" value="C:plasma membrane"/>
    <property type="evidence" value="ECO:0007669"/>
    <property type="project" value="UniProtKB-SubCell"/>
</dbReference>
<reference evidence="13" key="1">
    <citation type="journal article" date="2021" name="PeerJ">
        <title>Extensive microbial diversity within the chicken gut microbiome revealed by metagenomics and culture.</title>
        <authorList>
            <person name="Gilroy R."/>
            <person name="Ravi A."/>
            <person name="Getino M."/>
            <person name="Pursley I."/>
            <person name="Horton D.L."/>
            <person name="Alikhan N.F."/>
            <person name="Baker D."/>
            <person name="Gharbi K."/>
            <person name="Hall N."/>
            <person name="Watson M."/>
            <person name="Adriaenssens E.M."/>
            <person name="Foster-Nyarko E."/>
            <person name="Jarju S."/>
            <person name="Secka A."/>
            <person name="Antonio M."/>
            <person name="Oren A."/>
            <person name="Chaudhuri R.R."/>
            <person name="La Ragione R."/>
            <person name="Hildebrand F."/>
            <person name="Pallen M.J."/>
        </authorList>
    </citation>
    <scope>NUCLEOTIDE SEQUENCE</scope>
    <source>
        <strain evidence="13">USAMLcec12-2067</strain>
    </source>
</reference>
<dbReference type="PANTHER" id="PTHR42878:SF12">
    <property type="entry name" value="SENSOR HISTIDINE KINASE YCBM"/>
    <property type="match status" value="1"/>
</dbReference>
<dbReference type="PROSITE" id="PS50109">
    <property type="entry name" value="HIS_KIN"/>
    <property type="match status" value="1"/>
</dbReference>
<reference evidence="13" key="2">
    <citation type="submission" date="2021-09" db="EMBL/GenBank/DDBJ databases">
        <authorList>
            <person name="Gilroy R."/>
        </authorList>
    </citation>
    <scope>NUCLEOTIDE SEQUENCE</scope>
    <source>
        <strain evidence="13">USAMLcec12-2067</strain>
    </source>
</reference>
<keyword evidence="6" id="KW-0812">Transmembrane</keyword>
<evidence type="ECO:0000256" key="9">
    <source>
        <dbReference type="ARBA" id="ARBA00039401"/>
    </source>
</evidence>
<protein>
    <recommendedName>
        <fullName evidence="9">Sensor-like histidine kinase SenX3</fullName>
        <ecNumber evidence="3">2.7.13.3</ecNumber>
    </recommendedName>
</protein>
<feature type="domain" description="Histidine kinase" evidence="11">
    <location>
        <begin position="90"/>
        <end position="302"/>
    </location>
</feature>
<name>A0A9D2VL89_9ACTN</name>
<dbReference type="PROSITE" id="PS50885">
    <property type="entry name" value="HAMP"/>
    <property type="match status" value="1"/>
</dbReference>
<accession>A0A9D2VL89</accession>
<dbReference type="InterPro" id="IPR036097">
    <property type="entry name" value="HisK_dim/P_sf"/>
</dbReference>
<dbReference type="CDD" id="cd00082">
    <property type="entry name" value="HisKA"/>
    <property type="match status" value="1"/>
</dbReference>
<dbReference type="SUPFAM" id="SSF55874">
    <property type="entry name" value="ATPase domain of HSP90 chaperone/DNA topoisomerase II/histidine kinase"/>
    <property type="match status" value="1"/>
</dbReference>
<evidence type="ECO:0000259" key="11">
    <source>
        <dbReference type="PROSITE" id="PS50109"/>
    </source>
</evidence>
<evidence type="ECO:0000256" key="2">
    <source>
        <dbReference type="ARBA" id="ARBA00004236"/>
    </source>
</evidence>
<keyword evidence="5" id="KW-0808">Transferase</keyword>
<dbReference type="Gene3D" id="3.30.565.10">
    <property type="entry name" value="Histidine kinase-like ATPase, C-terminal domain"/>
    <property type="match status" value="1"/>
</dbReference>
<organism evidence="13 14">
    <name type="scientific">Rubneribacter badeniensis</name>
    <dbReference type="NCBI Taxonomy" id="2070688"/>
    <lineage>
        <taxon>Bacteria</taxon>
        <taxon>Bacillati</taxon>
        <taxon>Actinomycetota</taxon>
        <taxon>Coriobacteriia</taxon>
        <taxon>Eggerthellales</taxon>
        <taxon>Eggerthellaceae</taxon>
        <taxon>Rubneribacter</taxon>
    </lineage>
</organism>
<gene>
    <name evidence="13" type="ORF">K8V16_09510</name>
</gene>
<dbReference type="AlphaFoldDB" id="A0A9D2VL89"/>
<feature type="coiled-coil region" evidence="10">
    <location>
        <begin position="20"/>
        <end position="87"/>
    </location>
</feature>
<proteinExistence type="predicted"/>
<comment type="caution">
    <text evidence="13">The sequence shown here is derived from an EMBL/GenBank/DDBJ whole genome shotgun (WGS) entry which is preliminary data.</text>
</comment>
<evidence type="ECO:0000256" key="7">
    <source>
        <dbReference type="ARBA" id="ARBA00022777"/>
    </source>
</evidence>
<evidence type="ECO:0000256" key="3">
    <source>
        <dbReference type="ARBA" id="ARBA00012438"/>
    </source>
</evidence>
<dbReference type="InterPro" id="IPR003594">
    <property type="entry name" value="HATPase_dom"/>
</dbReference>
<dbReference type="InterPro" id="IPR003661">
    <property type="entry name" value="HisK_dim/P_dom"/>
</dbReference>
<dbReference type="PRINTS" id="PR01780">
    <property type="entry name" value="LANTIREGPROT"/>
</dbReference>
<evidence type="ECO:0000256" key="1">
    <source>
        <dbReference type="ARBA" id="ARBA00000085"/>
    </source>
</evidence>
<keyword evidence="10" id="KW-0175">Coiled coil</keyword>
<dbReference type="EC" id="2.7.13.3" evidence="3"/>
<evidence type="ECO:0000313" key="13">
    <source>
        <dbReference type="EMBL" id="HJH44017.1"/>
    </source>
</evidence>
<evidence type="ECO:0000256" key="4">
    <source>
        <dbReference type="ARBA" id="ARBA00022553"/>
    </source>
</evidence>
<dbReference type="EMBL" id="DYZL01000196">
    <property type="protein sequence ID" value="HJH44017.1"/>
    <property type="molecule type" value="Genomic_DNA"/>
</dbReference>
<keyword evidence="7 13" id="KW-0418">Kinase</keyword>
<dbReference type="Pfam" id="PF02518">
    <property type="entry name" value="HATPase_c"/>
    <property type="match status" value="1"/>
</dbReference>
<evidence type="ECO:0000259" key="12">
    <source>
        <dbReference type="PROSITE" id="PS50885"/>
    </source>
</evidence>
<keyword evidence="8" id="KW-1133">Transmembrane helix</keyword>
<dbReference type="Gene3D" id="1.10.287.130">
    <property type="match status" value="1"/>
</dbReference>
<dbReference type="Proteomes" id="UP000789325">
    <property type="component" value="Unassembled WGS sequence"/>
</dbReference>
<keyword evidence="4" id="KW-0597">Phosphoprotein</keyword>
<evidence type="ECO:0000313" key="14">
    <source>
        <dbReference type="Proteomes" id="UP000789325"/>
    </source>
</evidence>
<evidence type="ECO:0000256" key="8">
    <source>
        <dbReference type="ARBA" id="ARBA00022989"/>
    </source>
</evidence>
<dbReference type="InterPro" id="IPR050351">
    <property type="entry name" value="BphY/WalK/GraS-like"/>
</dbReference>
<dbReference type="GO" id="GO:0000156">
    <property type="term" value="F:phosphorelay response regulator activity"/>
    <property type="evidence" value="ECO:0007669"/>
    <property type="project" value="TreeGrafter"/>
</dbReference>
<evidence type="ECO:0000256" key="10">
    <source>
        <dbReference type="SAM" id="Coils"/>
    </source>
</evidence>
<comment type="catalytic activity">
    <reaction evidence="1">
        <text>ATP + protein L-histidine = ADP + protein N-phospho-L-histidine.</text>
        <dbReference type="EC" id="2.7.13.3"/>
    </reaction>
</comment>
<dbReference type="Pfam" id="PF00512">
    <property type="entry name" value="HisKA"/>
    <property type="match status" value="1"/>
</dbReference>
<evidence type="ECO:0000256" key="6">
    <source>
        <dbReference type="ARBA" id="ARBA00022692"/>
    </source>
</evidence>
<dbReference type="GO" id="GO:0000155">
    <property type="term" value="F:phosphorelay sensor kinase activity"/>
    <property type="evidence" value="ECO:0007669"/>
    <property type="project" value="InterPro"/>
</dbReference>
<keyword evidence="8" id="KW-0472">Membrane</keyword>
<dbReference type="PANTHER" id="PTHR42878">
    <property type="entry name" value="TWO-COMPONENT HISTIDINE KINASE"/>
    <property type="match status" value="1"/>
</dbReference>
<feature type="domain" description="HAMP" evidence="12">
    <location>
        <begin position="21"/>
        <end position="75"/>
    </location>
</feature>
<comment type="subcellular location">
    <subcellularLocation>
        <location evidence="2">Cell membrane</location>
    </subcellularLocation>
</comment>
<evidence type="ECO:0000256" key="5">
    <source>
        <dbReference type="ARBA" id="ARBA00022679"/>
    </source>
</evidence>
<dbReference type="InterPro" id="IPR003660">
    <property type="entry name" value="HAMP_dom"/>
</dbReference>
<dbReference type="SUPFAM" id="SSF47384">
    <property type="entry name" value="Homodimeric domain of signal transducing histidine kinase"/>
    <property type="match status" value="1"/>
</dbReference>
<dbReference type="InterPro" id="IPR036890">
    <property type="entry name" value="HATPase_C_sf"/>
</dbReference>
<dbReference type="GO" id="GO:0030295">
    <property type="term" value="F:protein kinase activator activity"/>
    <property type="evidence" value="ECO:0007669"/>
    <property type="project" value="TreeGrafter"/>
</dbReference>
<dbReference type="SMART" id="SM00387">
    <property type="entry name" value="HATPase_c"/>
    <property type="match status" value="1"/>
</dbReference>
<dbReference type="SMART" id="SM00388">
    <property type="entry name" value="HisKA"/>
    <property type="match status" value="1"/>
</dbReference>
<dbReference type="InterPro" id="IPR008358">
    <property type="entry name" value="Sig_transdc_His_kin/Pase_MprB"/>
</dbReference>